<dbReference type="EMBL" id="BQNB010013002">
    <property type="protein sequence ID" value="GJT10626.1"/>
    <property type="molecule type" value="Genomic_DNA"/>
</dbReference>
<evidence type="ECO:0000313" key="2">
    <source>
        <dbReference type="Proteomes" id="UP001151760"/>
    </source>
</evidence>
<protein>
    <submittedName>
        <fullName evidence="1">Uncharacterized protein</fullName>
    </submittedName>
</protein>
<proteinExistence type="predicted"/>
<dbReference type="Proteomes" id="UP001151760">
    <property type="component" value="Unassembled WGS sequence"/>
</dbReference>
<organism evidence="1 2">
    <name type="scientific">Tanacetum coccineum</name>
    <dbReference type="NCBI Taxonomy" id="301880"/>
    <lineage>
        <taxon>Eukaryota</taxon>
        <taxon>Viridiplantae</taxon>
        <taxon>Streptophyta</taxon>
        <taxon>Embryophyta</taxon>
        <taxon>Tracheophyta</taxon>
        <taxon>Spermatophyta</taxon>
        <taxon>Magnoliopsida</taxon>
        <taxon>eudicotyledons</taxon>
        <taxon>Gunneridae</taxon>
        <taxon>Pentapetalae</taxon>
        <taxon>asterids</taxon>
        <taxon>campanulids</taxon>
        <taxon>Asterales</taxon>
        <taxon>Asteraceae</taxon>
        <taxon>Asteroideae</taxon>
        <taxon>Anthemideae</taxon>
        <taxon>Anthemidinae</taxon>
        <taxon>Tanacetum</taxon>
    </lineage>
</organism>
<sequence length="167" mass="18912">MALSGSSSGISRHALNELMDLSGEAEDMHKAQSLMGNNSLECMRESQQMENNKLKALTNQIIQTKDVIRRKEGRMDIMDLCLIFYFMDTFEILDQLTKVADSSRLQNRMKRSCKHWESGDTVRCLDHMRDIVARDSAKLGVLEQLLAGTHVGVGPKDSYVADMKEKE</sequence>
<accession>A0ABQ5B6V9</accession>
<keyword evidence="2" id="KW-1185">Reference proteome</keyword>
<reference evidence="1" key="2">
    <citation type="submission" date="2022-01" db="EMBL/GenBank/DDBJ databases">
        <authorList>
            <person name="Yamashiro T."/>
            <person name="Shiraishi A."/>
            <person name="Satake H."/>
            <person name="Nakayama K."/>
        </authorList>
    </citation>
    <scope>NUCLEOTIDE SEQUENCE</scope>
</reference>
<gene>
    <name evidence="1" type="ORF">Tco_0857668</name>
</gene>
<comment type="caution">
    <text evidence="1">The sequence shown here is derived from an EMBL/GenBank/DDBJ whole genome shotgun (WGS) entry which is preliminary data.</text>
</comment>
<name>A0ABQ5B6V9_9ASTR</name>
<evidence type="ECO:0000313" key="1">
    <source>
        <dbReference type="EMBL" id="GJT10626.1"/>
    </source>
</evidence>
<reference evidence="1" key="1">
    <citation type="journal article" date="2022" name="Int. J. Mol. Sci.">
        <title>Draft Genome of Tanacetum Coccineum: Genomic Comparison of Closely Related Tanacetum-Family Plants.</title>
        <authorList>
            <person name="Yamashiro T."/>
            <person name="Shiraishi A."/>
            <person name="Nakayama K."/>
            <person name="Satake H."/>
        </authorList>
    </citation>
    <scope>NUCLEOTIDE SEQUENCE</scope>
</reference>